<dbReference type="InterPro" id="IPR036919">
    <property type="entry name" value="Ribo_uL30_ferredoxin-like_sf"/>
</dbReference>
<dbReference type="InterPro" id="IPR035808">
    <property type="entry name" value="Ribosomal_uL30_euk_arc"/>
</dbReference>
<dbReference type="Pfam" id="PF08079">
    <property type="entry name" value="Ribosomal_L30_N"/>
    <property type="match status" value="1"/>
</dbReference>
<feature type="domain" description="Large ribosomal subunit protein uL30-like ferredoxin-like fold" evidence="5">
    <location>
        <begin position="91"/>
        <end position="141"/>
    </location>
</feature>
<dbReference type="EMBL" id="AK373401">
    <property type="protein sequence ID" value="BAK04598.1"/>
    <property type="molecule type" value="mRNA"/>
</dbReference>
<proteinExistence type="evidence at transcript level"/>
<dbReference type="SUPFAM" id="SSF55129">
    <property type="entry name" value="Ribosomal protein L30p/L7e"/>
    <property type="match status" value="1"/>
</dbReference>
<dbReference type="InterPro" id="IPR016082">
    <property type="entry name" value="Ribosomal_uL30_ferredoxin-like"/>
</dbReference>
<dbReference type="GO" id="GO:0005840">
    <property type="term" value="C:ribosome"/>
    <property type="evidence" value="ECO:0007669"/>
    <property type="project" value="UniProtKB-KW"/>
</dbReference>
<evidence type="ECO:0000256" key="4">
    <source>
        <dbReference type="SAM" id="MobiDB-lite"/>
    </source>
</evidence>
<evidence type="ECO:0000259" key="6">
    <source>
        <dbReference type="Pfam" id="PF08079"/>
    </source>
</evidence>
<dbReference type="PANTHER" id="PTHR11524:SF16">
    <property type="entry name" value="LARGE RIBOSOMAL SUBUNIT PROTEIN UL30"/>
    <property type="match status" value="1"/>
</dbReference>
<keyword evidence="2" id="KW-0689">Ribosomal protein</keyword>
<dbReference type="GO" id="GO:1990904">
    <property type="term" value="C:ribonucleoprotein complex"/>
    <property type="evidence" value="ECO:0007669"/>
    <property type="project" value="UniProtKB-KW"/>
</dbReference>
<protein>
    <submittedName>
        <fullName evidence="7">Predicted protein</fullName>
    </submittedName>
</protein>
<dbReference type="Pfam" id="PF00327">
    <property type="entry name" value="Ribosomal_L30"/>
    <property type="match status" value="1"/>
</dbReference>
<dbReference type="FunFam" id="3.30.1390.20:FF:000003">
    <property type="entry name" value="60S ribosomal protein L7"/>
    <property type="match status" value="1"/>
</dbReference>
<dbReference type="NCBIfam" id="TIGR01310">
    <property type="entry name" value="uL30_euk"/>
    <property type="match status" value="1"/>
</dbReference>
<dbReference type="CDD" id="cd01657">
    <property type="entry name" value="Ribosomal_L7_archeal_euk"/>
    <property type="match status" value="1"/>
</dbReference>
<evidence type="ECO:0000313" key="7">
    <source>
        <dbReference type="EMBL" id="BAK04598.1"/>
    </source>
</evidence>
<accession>F2EB76</accession>
<dbReference type="PANTHER" id="PTHR11524">
    <property type="entry name" value="60S RIBOSOMAL PROTEIN L7"/>
    <property type="match status" value="1"/>
</dbReference>
<reference evidence="7" key="1">
    <citation type="journal article" date="2011" name="Plant Physiol.">
        <title>Comprehensive sequence analysis of 24,783 barley full-length cDNAs derived from 12 clone libraries.</title>
        <authorList>
            <person name="Matsumoto T."/>
            <person name="Tanaka T."/>
            <person name="Sakai H."/>
            <person name="Amano N."/>
            <person name="Kanamori H."/>
            <person name="Kurita K."/>
            <person name="Kikuta A."/>
            <person name="Kamiya K."/>
            <person name="Yamamoto M."/>
            <person name="Ikawa H."/>
            <person name="Fujii N."/>
            <person name="Hori K."/>
            <person name="Itoh T."/>
            <person name="Sato K."/>
        </authorList>
    </citation>
    <scope>NUCLEOTIDE SEQUENCE</scope>
    <source>
        <tissue evidence="7">Seed</tissue>
    </source>
</reference>
<dbReference type="FunFam" id="3.30.1390.20:FF:000002">
    <property type="entry name" value="60S ribosomal protein L7"/>
    <property type="match status" value="1"/>
</dbReference>
<dbReference type="GO" id="GO:0003723">
    <property type="term" value="F:RNA binding"/>
    <property type="evidence" value="ECO:0007669"/>
    <property type="project" value="InterPro"/>
</dbReference>
<dbReference type="InterPro" id="IPR039699">
    <property type="entry name" value="Ribosomal_uL30"/>
</dbReference>
<evidence type="ECO:0000256" key="3">
    <source>
        <dbReference type="ARBA" id="ARBA00023274"/>
    </source>
</evidence>
<dbReference type="InterPro" id="IPR012988">
    <property type="entry name" value="Ribosomal_uL30_N_euk"/>
</dbReference>
<feature type="domain" description="Large ribosomal subunit protein uL30 N-terminal eukaryotes" evidence="6">
    <location>
        <begin position="15"/>
        <end position="86"/>
    </location>
</feature>
<feature type="region of interest" description="Disordered" evidence="4">
    <location>
        <begin position="21"/>
        <end position="43"/>
    </location>
</feature>
<evidence type="ECO:0000256" key="1">
    <source>
        <dbReference type="ARBA" id="ARBA00007594"/>
    </source>
</evidence>
<dbReference type="Gene3D" id="3.30.1390.20">
    <property type="entry name" value="Ribosomal protein L30, ferredoxin-like fold domain"/>
    <property type="match status" value="1"/>
</dbReference>
<feature type="compositionally biased region" description="Basic and acidic residues" evidence="4">
    <location>
        <begin position="26"/>
        <end position="42"/>
    </location>
</feature>
<evidence type="ECO:0000256" key="2">
    <source>
        <dbReference type="ARBA" id="ARBA00022980"/>
    </source>
</evidence>
<dbReference type="InterPro" id="IPR005998">
    <property type="entry name" value="Ribosomal_uL30_euk"/>
</dbReference>
<comment type="similarity">
    <text evidence="1">Belongs to the universal ribosomal protein uL30 family.</text>
</comment>
<dbReference type="InterPro" id="IPR018038">
    <property type="entry name" value="Ribosomal_uL30_CS"/>
</dbReference>
<dbReference type="AlphaFoldDB" id="F2EB76"/>
<evidence type="ECO:0000259" key="5">
    <source>
        <dbReference type="Pfam" id="PF00327"/>
    </source>
</evidence>
<dbReference type="PROSITE" id="PS00634">
    <property type="entry name" value="RIBOSOMAL_L30"/>
    <property type="match status" value="1"/>
</dbReference>
<sequence length="250" mass="28174">MSAAYTVPSAEQIAVPETLLKKRKSTDKTREDKLAKAAEAKKAQKAKRKVIFKRAEQYVKEYTAAEKEEVRLRREARASGDFYVAAQPKVFFVVRIRGINEIAPKPRKILQLLRLLQINNGVFVRNTKATAQMLKLVEPYVTYGEPNLATVRSLIYKRGYAKVNGQRIPISSNAVIEQKLGPKGLICIEDLVHEIATVGPNFKAAANFLWPFKLSNPTGGWRQRKFQGYVEGGDQGLREDAINTLIKKMN</sequence>
<organism evidence="7">
    <name type="scientific">Hordeum vulgare subsp. vulgare</name>
    <name type="common">Domesticated barley</name>
    <dbReference type="NCBI Taxonomy" id="112509"/>
    <lineage>
        <taxon>Eukaryota</taxon>
        <taxon>Viridiplantae</taxon>
        <taxon>Streptophyta</taxon>
        <taxon>Embryophyta</taxon>
        <taxon>Tracheophyta</taxon>
        <taxon>Spermatophyta</taxon>
        <taxon>Magnoliopsida</taxon>
        <taxon>Liliopsida</taxon>
        <taxon>Poales</taxon>
        <taxon>Poaceae</taxon>
        <taxon>BOP clade</taxon>
        <taxon>Pooideae</taxon>
        <taxon>Triticodae</taxon>
        <taxon>Triticeae</taxon>
        <taxon>Hordeinae</taxon>
        <taxon>Hordeum</taxon>
    </lineage>
</organism>
<keyword evidence="3" id="KW-0687">Ribonucleoprotein</keyword>
<name>F2EB76_HORVV</name>